<keyword evidence="4" id="KW-0816">Tricarboxylic acid cycle</keyword>
<dbReference type="RefSeq" id="WP_189493560.1">
    <property type="nucleotide sequence ID" value="NZ_BMZG01000009.1"/>
</dbReference>
<dbReference type="InterPro" id="IPR048355">
    <property type="entry name" value="MS_C"/>
</dbReference>
<dbReference type="InterPro" id="IPR011076">
    <property type="entry name" value="Malate_synth_sf"/>
</dbReference>
<dbReference type="SUPFAM" id="SSF51645">
    <property type="entry name" value="Malate synthase G"/>
    <property type="match status" value="1"/>
</dbReference>
<protein>
    <recommendedName>
        <fullName evidence="2">malate synthase</fullName>
        <ecNumber evidence="2">2.3.3.9</ecNumber>
    </recommendedName>
</protein>
<dbReference type="Proteomes" id="UP000614287">
    <property type="component" value="Unassembled WGS sequence"/>
</dbReference>
<gene>
    <name evidence="11" type="primary">aceB</name>
    <name evidence="11" type="ORF">GCM10009007_17270</name>
</gene>
<evidence type="ECO:0000256" key="5">
    <source>
        <dbReference type="ARBA" id="ARBA00022679"/>
    </source>
</evidence>
<feature type="domain" description="Malate synthase N-terminal" evidence="9">
    <location>
        <begin position="8"/>
        <end position="69"/>
    </location>
</feature>
<dbReference type="Pfam" id="PF01274">
    <property type="entry name" value="MS_TIM-barrel"/>
    <property type="match status" value="1"/>
</dbReference>
<dbReference type="GO" id="GO:0004474">
    <property type="term" value="F:malate synthase activity"/>
    <property type="evidence" value="ECO:0007669"/>
    <property type="project" value="UniProtKB-EC"/>
</dbReference>
<keyword evidence="12" id="KW-1185">Reference proteome</keyword>
<evidence type="ECO:0000259" key="8">
    <source>
        <dbReference type="Pfam" id="PF01274"/>
    </source>
</evidence>
<evidence type="ECO:0000256" key="4">
    <source>
        <dbReference type="ARBA" id="ARBA00022532"/>
    </source>
</evidence>
<evidence type="ECO:0000313" key="11">
    <source>
        <dbReference type="EMBL" id="GHA76822.1"/>
    </source>
</evidence>
<dbReference type="Gene3D" id="1.20.1220.12">
    <property type="entry name" value="Malate synthase, domain III"/>
    <property type="match status" value="1"/>
</dbReference>
<comment type="caution">
    <text evidence="11">The sequence shown here is derived from an EMBL/GenBank/DDBJ whole genome shotgun (WGS) entry which is preliminary data.</text>
</comment>
<dbReference type="GO" id="GO:0006099">
    <property type="term" value="P:tricarboxylic acid cycle"/>
    <property type="evidence" value="ECO:0007669"/>
    <property type="project" value="UniProtKB-KW"/>
</dbReference>
<feature type="active site" description="Proton donor" evidence="7">
    <location>
        <position position="445"/>
    </location>
</feature>
<comment type="similarity">
    <text evidence="1">Belongs to the malate synthase family.</text>
</comment>
<dbReference type="PANTHER" id="PTHR42902">
    <property type="entry name" value="MALATE SYNTHASE"/>
    <property type="match status" value="1"/>
</dbReference>
<reference evidence="11" key="2">
    <citation type="submission" date="2020-09" db="EMBL/GenBank/DDBJ databases">
        <authorList>
            <person name="Sun Q."/>
            <person name="Kim S."/>
        </authorList>
    </citation>
    <scope>NUCLEOTIDE SEQUENCE</scope>
    <source>
        <strain evidence="11">KCTC 32501</strain>
    </source>
</reference>
<accession>A0A8J3FZR9</accession>
<dbReference type="Pfam" id="PF20659">
    <property type="entry name" value="MS_C"/>
    <property type="match status" value="1"/>
</dbReference>
<dbReference type="EMBL" id="BMZG01000009">
    <property type="protein sequence ID" value="GHA76822.1"/>
    <property type="molecule type" value="Genomic_DNA"/>
</dbReference>
<dbReference type="PIRSF" id="PIRSF001363">
    <property type="entry name" value="Malate_synth"/>
    <property type="match status" value="1"/>
</dbReference>
<comment type="catalytic activity">
    <reaction evidence="6">
        <text>glyoxylate + acetyl-CoA + H2O = (S)-malate + CoA + H(+)</text>
        <dbReference type="Rhea" id="RHEA:18181"/>
        <dbReference type="ChEBI" id="CHEBI:15377"/>
        <dbReference type="ChEBI" id="CHEBI:15378"/>
        <dbReference type="ChEBI" id="CHEBI:15589"/>
        <dbReference type="ChEBI" id="CHEBI:36655"/>
        <dbReference type="ChEBI" id="CHEBI:57287"/>
        <dbReference type="ChEBI" id="CHEBI:57288"/>
        <dbReference type="EC" id="2.3.3.9"/>
    </reaction>
</comment>
<evidence type="ECO:0000313" key="12">
    <source>
        <dbReference type="Proteomes" id="UP000614287"/>
    </source>
</evidence>
<feature type="active site" description="Proton acceptor" evidence="7">
    <location>
        <position position="163"/>
    </location>
</feature>
<evidence type="ECO:0000259" key="10">
    <source>
        <dbReference type="Pfam" id="PF20659"/>
    </source>
</evidence>
<dbReference type="EC" id="2.3.3.9" evidence="2"/>
<dbReference type="NCBIfam" id="TIGR01344">
    <property type="entry name" value="malate_syn_A"/>
    <property type="match status" value="1"/>
</dbReference>
<dbReference type="PANTHER" id="PTHR42902:SF1">
    <property type="entry name" value="MALATE SYNTHASE 1-RELATED"/>
    <property type="match status" value="1"/>
</dbReference>
<reference evidence="11" key="1">
    <citation type="journal article" date="2014" name="Int. J. Syst. Evol. Microbiol.">
        <title>Complete genome sequence of Corynebacterium casei LMG S-19264T (=DSM 44701T), isolated from a smear-ripened cheese.</title>
        <authorList>
            <consortium name="US DOE Joint Genome Institute (JGI-PGF)"/>
            <person name="Walter F."/>
            <person name="Albersmeier A."/>
            <person name="Kalinowski J."/>
            <person name="Ruckert C."/>
        </authorList>
    </citation>
    <scope>NUCLEOTIDE SEQUENCE</scope>
    <source>
        <strain evidence="11">KCTC 32501</strain>
    </source>
</reference>
<dbReference type="FunFam" id="1.20.1220.12:FF:000001">
    <property type="entry name" value="Malate synthase"/>
    <property type="match status" value="1"/>
</dbReference>
<evidence type="ECO:0000256" key="6">
    <source>
        <dbReference type="ARBA" id="ARBA00047918"/>
    </source>
</evidence>
<dbReference type="InterPro" id="IPR046363">
    <property type="entry name" value="MS_N_TIM-barrel_dom"/>
</dbReference>
<proteinExistence type="inferred from homology"/>
<dbReference type="InterPro" id="IPR048356">
    <property type="entry name" value="MS_N"/>
</dbReference>
<dbReference type="InterPro" id="IPR001465">
    <property type="entry name" value="Malate_synthase_TIM"/>
</dbReference>
<evidence type="ECO:0000256" key="1">
    <source>
        <dbReference type="ARBA" id="ARBA00006394"/>
    </source>
</evidence>
<dbReference type="InterPro" id="IPR006252">
    <property type="entry name" value="Malate_synthA"/>
</dbReference>
<dbReference type="CDD" id="cd00727">
    <property type="entry name" value="malate_synt_A"/>
    <property type="match status" value="1"/>
</dbReference>
<dbReference type="AlphaFoldDB" id="A0A8J3FZR9"/>
<evidence type="ECO:0000259" key="9">
    <source>
        <dbReference type="Pfam" id="PF20656"/>
    </source>
</evidence>
<dbReference type="InterPro" id="IPR044856">
    <property type="entry name" value="Malate_synth_C_sf"/>
</dbReference>
<sequence>MSIPLPAGVQINGTVRAEYAAILSFEALSFIADLHRTFASRRRELLAARVARAARLDAGERPDFLAETASVREGNWRVAAIPAALQCRRVEITGPVERKMIINALNSAADAYMSDFEDSNAPSWDNQVQGQINLFDAIRRQVDFETNGKSYKLNDKTATLLVRPRGWHLDEKHVLVDGERMSGGLFDFGLYFFHNAKELLARGAGPYFYLPKMESHLEARLWNDVFVRAQDNLGIPQGTIKATVLIETIVAAFEMDEILYELCEHSAGLNAGRWDYIFSCIKKFKNDKDFCLADRSQVTMTAPFMRAYALLLVKTCHKRGAPAMGGMSALIPSKTDVEANERAFTGIRNDKTRDARDGYDGGWVAHPGLVDVAMAEFVKVLGDKPNQFEKQRDDVTVTADDLLNFKPEAPITENGLRNNINVGIHYLAAWLAGNGCVPIHNLMEDAATAEISRSQVWQWIRSDKGVLDDGRKVTADLVRSMVTEETAKVESALKGLSTVAKAAQIFEDMSTRDDFVEFLTLPLYEEF</sequence>
<feature type="domain" description="Malate synthase C-terminal" evidence="10">
    <location>
        <begin position="411"/>
        <end position="526"/>
    </location>
</feature>
<evidence type="ECO:0000256" key="3">
    <source>
        <dbReference type="ARBA" id="ARBA00022435"/>
    </source>
</evidence>
<dbReference type="Pfam" id="PF20656">
    <property type="entry name" value="MS_N"/>
    <property type="match status" value="1"/>
</dbReference>
<name>A0A8J3FZR9_9BURK</name>
<organism evidence="11 12">
    <name type="scientific">Formosimonas limnophila</name>
    <dbReference type="NCBI Taxonomy" id="1384487"/>
    <lineage>
        <taxon>Bacteria</taxon>
        <taxon>Pseudomonadati</taxon>
        <taxon>Pseudomonadota</taxon>
        <taxon>Betaproteobacteria</taxon>
        <taxon>Burkholderiales</taxon>
        <taxon>Burkholderiaceae</taxon>
        <taxon>Formosimonas</taxon>
    </lineage>
</organism>
<keyword evidence="3" id="KW-0329">Glyoxylate bypass</keyword>
<feature type="domain" description="Malate synthase TIM barrel" evidence="8">
    <location>
        <begin position="159"/>
        <end position="404"/>
    </location>
</feature>
<dbReference type="Gene3D" id="3.20.20.360">
    <property type="entry name" value="Malate synthase, domain 3"/>
    <property type="match status" value="1"/>
</dbReference>
<dbReference type="FunFam" id="3.20.20.360:FF:000001">
    <property type="entry name" value="Malate synthase"/>
    <property type="match status" value="1"/>
</dbReference>
<evidence type="ECO:0000256" key="2">
    <source>
        <dbReference type="ARBA" id="ARBA00012636"/>
    </source>
</evidence>
<evidence type="ECO:0000256" key="7">
    <source>
        <dbReference type="PIRSR" id="PIRSR001363-1"/>
    </source>
</evidence>
<dbReference type="GO" id="GO:0006097">
    <property type="term" value="P:glyoxylate cycle"/>
    <property type="evidence" value="ECO:0007669"/>
    <property type="project" value="UniProtKB-KW"/>
</dbReference>
<dbReference type="GO" id="GO:0005737">
    <property type="term" value="C:cytoplasm"/>
    <property type="evidence" value="ECO:0007669"/>
    <property type="project" value="TreeGrafter"/>
</dbReference>
<keyword evidence="5" id="KW-0808">Transferase</keyword>